<dbReference type="Gene3D" id="3.40.50.10490">
    <property type="entry name" value="Glucose-6-phosphate isomerase like protein, domain 1"/>
    <property type="match status" value="1"/>
</dbReference>
<proteinExistence type="predicted"/>
<name>X0ZJN7_9ZZZZ</name>
<comment type="caution">
    <text evidence="2">The sequence shown here is derived from an EMBL/GenBank/DDBJ whole genome shotgun (WGS) entry which is preliminary data.</text>
</comment>
<evidence type="ECO:0000259" key="1">
    <source>
        <dbReference type="Pfam" id="PF13580"/>
    </source>
</evidence>
<dbReference type="Pfam" id="PF13580">
    <property type="entry name" value="SIS_2"/>
    <property type="match status" value="1"/>
</dbReference>
<protein>
    <recommendedName>
        <fullName evidence="1">SIS domain-containing protein</fullName>
    </recommendedName>
</protein>
<dbReference type="PANTHER" id="PTHR30390:SF8">
    <property type="entry name" value="SUGAR ISOMERASE (SIS)"/>
    <property type="match status" value="1"/>
</dbReference>
<dbReference type="SUPFAM" id="SSF53697">
    <property type="entry name" value="SIS domain"/>
    <property type="match status" value="1"/>
</dbReference>
<evidence type="ECO:0000313" key="2">
    <source>
        <dbReference type="EMBL" id="GAG69865.1"/>
    </source>
</evidence>
<dbReference type="GO" id="GO:1901135">
    <property type="term" value="P:carbohydrate derivative metabolic process"/>
    <property type="evidence" value="ECO:0007669"/>
    <property type="project" value="InterPro"/>
</dbReference>
<dbReference type="EMBL" id="BART01005754">
    <property type="protein sequence ID" value="GAG69865.1"/>
    <property type="molecule type" value="Genomic_DNA"/>
</dbReference>
<dbReference type="PANTHER" id="PTHR30390">
    <property type="entry name" value="SEDOHEPTULOSE 7-PHOSPHATE ISOMERASE / DNAA INITIATOR-ASSOCIATING FACTOR FOR REPLICATION INITIATION"/>
    <property type="match status" value="1"/>
</dbReference>
<accession>X0ZJN7</accession>
<reference evidence="2" key="1">
    <citation type="journal article" date="2014" name="Front. Microbiol.">
        <title>High frequency of phylogenetically diverse reductive dehalogenase-homologous genes in deep subseafloor sedimentary metagenomes.</title>
        <authorList>
            <person name="Kawai M."/>
            <person name="Futagami T."/>
            <person name="Toyoda A."/>
            <person name="Takaki Y."/>
            <person name="Nishi S."/>
            <person name="Hori S."/>
            <person name="Arai W."/>
            <person name="Tsubouchi T."/>
            <person name="Morono Y."/>
            <person name="Uchiyama I."/>
            <person name="Ito T."/>
            <person name="Fujiyama A."/>
            <person name="Inagaki F."/>
            <person name="Takami H."/>
        </authorList>
    </citation>
    <scope>NUCLEOTIDE SEQUENCE</scope>
    <source>
        <strain evidence="2">Expedition CK06-06</strain>
    </source>
</reference>
<dbReference type="GO" id="GO:0097367">
    <property type="term" value="F:carbohydrate derivative binding"/>
    <property type="evidence" value="ECO:0007669"/>
    <property type="project" value="InterPro"/>
</dbReference>
<dbReference type="InterPro" id="IPR050099">
    <property type="entry name" value="SIS_GmhA/DiaA_subfam"/>
</dbReference>
<sequence>MTITSSEHFTAVQNALQRIDTRQIDHVVDLIETAKMVVACGNGGSAATAIHFASDLRAVGIQAFDLLSPSKVTQIDNDSGHAYVFRNQAVILEALIVAFSGSGTSQNIASLAYAAGERMVLFSSEMNKFNYPDVYVMRVDSDDYEVIEDVHMAICHAIKKELIARMP</sequence>
<dbReference type="InterPro" id="IPR046348">
    <property type="entry name" value="SIS_dom_sf"/>
</dbReference>
<feature type="domain" description="SIS" evidence="1">
    <location>
        <begin position="23"/>
        <end position="118"/>
    </location>
</feature>
<dbReference type="InterPro" id="IPR001347">
    <property type="entry name" value="SIS_dom"/>
</dbReference>
<gene>
    <name evidence="2" type="ORF">S01H4_13031</name>
</gene>
<organism evidence="2">
    <name type="scientific">marine sediment metagenome</name>
    <dbReference type="NCBI Taxonomy" id="412755"/>
    <lineage>
        <taxon>unclassified sequences</taxon>
        <taxon>metagenomes</taxon>
        <taxon>ecological metagenomes</taxon>
    </lineage>
</organism>
<dbReference type="AlphaFoldDB" id="X0ZJN7"/>